<dbReference type="Proteomes" id="UP000448292">
    <property type="component" value="Unassembled WGS sequence"/>
</dbReference>
<proteinExistence type="predicted"/>
<gene>
    <name evidence="2" type="ORF">DPQ33_06195</name>
</gene>
<dbReference type="RefSeq" id="WP_144302342.1">
    <property type="nucleotide sequence ID" value="NZ_QMIE01000004.1"/>
</dbReference>
<comment type="caution">
    <text evidence="2">The sequence shown here is derived from an EMBL/GenBank/DDBJ whole genome shotgun (WGS) entry which is preliminary data.</text>
</comment>
<keyword evidence="1" id="KW-1133">Transmembrane helix</keyword>
<feature type="transmembrane region" description="Helical" evidence="1">
    <location>
        <begin position="58"/>
        <end position="81"/>
    </location>
</feature>
<feature type="transmembrane region" description="Helical" evidence="1">
    <location>
        <begin position="25"/>
        <end position="46"/>
    </location>
</feature>
<sequence>MDTKNLNDPPTHGDDYRVPVTKKTLSIFIGLAAFVCWVIFAVFVLYGVSLLVETRSWLGFPGLLFILVGGGVTFFAVTRFADRRLSRRERR</sequence>
<accession>A0A7M3MHC7</accession>
<evidence type="ECO:0000313" key="3">
    <source>
        <dbReference type="Proteomes" id="UP000448292"/>
    </source>
</evidence>
<organism evidence="2 3">
    <name type="scientific">Oceanidesulfovibrio indonesiensis</name>
    <dbReference type="NCBI Taxonomy" id="54767"/>
    <lineage>
        <taxon>Bacteria</taxon>
        <taxon>Pseudomonadati</taxon>
        <taxon>Thermodesulfobacteriota</taxon>
        <taxon>Desulfovibrionia</taxon>
        <taxon>Desulfovibrionales</taxon>
        <taxon>Desulfovibrionaceae</taxon>
        <taxon>Oceanidesulfovibrio</taxon>
    </lineage>
</organism>
<dbReference type="OrthoDB" id="9845808at2"/>
<evidence type="ECO:0000256" key="1">
    <source>
        <dbReference type="SAM" id="Phobius"/>
    </source>
</evidence>
<keyword evidence="1" id="KW-0812">Transmembrane</keyword>
<name>A0A7M3MHC7_9BACT</name>
<evidence type="ECO:0000313" key="2">
    <source>
        <dbReference type="EMBL" id="TVM18341.1"/>
    </source>
</evidence>
<dbReference type="EMBL" id="QMIE01000004">
    <property type="protein sequence ID" value="TVM18341.1"/>
    <property type="molecule type" value="Genomic_DNA"/>
</dbReference>
<protein>
    <submittedName>
        <fullName evidence="2">Uncharacterized protein</fullName>
    </submittedName>
</protein>
<keyword evidence="1" id="KW-0472">Membrane</keyword>
<dbReference type="AlphaFoldDB" id="A0A7M3MHC7"/>
<keyword evidence="3" id="KW-1185">Reference proteome</keyword>
<reference evidence="2 3" key="1">
    <citation type="submission" date="2018-06" db="EMBL/GenBank/DDBJ databases">
        <title>Complete genome of Desulfovibrio indonesiensis P37SLT.</title>
        <authorList>
            <person name="Crispim J.S."/>
            <person name="Vidigal P.M.P."/>
            <person name="Silva L.C.F."/>
            <person name="Laguardia C.N."/>
            <person name="Araujo L.C."/>
            <person name="Dias R.S."/>
            <person name="Sousa M.P."/>
            <person name="Paula S.O."/>
            <person name="Silva C."/>
        </authorList>
    </citation>
    <scope>NUCLEOTIDE SEQUENCE [LARGE SCALE GENOMIC DNA]</scope>
    <source>
        <strain evidence="2 3">P37SLT</strain>
    </source>
</reference>